<evidence type="ECO:0000313" key="6">
    <source>
        <dbReference type="Proteomes" id="UP000029725"/>
    </source>
</evidence>
<comment type="cofactor">
    <cofactor evidence="1">
        <name>L-ascorbate</name>
        <dbReference type="ChEBI" id="CHEBI:38290"/>
    </cofactor>
</comment>
<dbReference type="GO" id="GO:0031543">
    <property type="term" value="F:peptidyl-proline dioxygenase activity"/>
    <property type="evidence" value="ECO:0007669"/>
    <property type="project" value="TreeGrafter"/>
</dbReference>
<dbReference type="SMART" id="SM00702">
    <property type="entry name" value="P4Hc"/>
    <property type="match status" value="1"/>
</dbReference>
<evidence type="ECO:0000256" key="2">
    <source>
        <dbReference type="ARBA" id="ARBA00022964"/>
    </source>
</evidence>
<keyword evidence="5" id="KW-0808">Transferase</keyword>
<sequence>MDINAAYTASNFINHFRTAFLAGKPFEDKETGAILRSFPFQFASLPNFVSDASLIDTMRHEILYAQQKKTAETDECHKVVRFFHRRNDLHDFFQSMDLKTLRENTTTCDADKNVRPADGGIANFPAIRVAVTLFTAQENPSPVMTLLESLTGQTIDLKQMAIAAQVYLPGSFLLCHDDALEGRLFAWVLYVVDEEPLFGGSLQLFGAAPIMHRLYPTVVVDCVHPCRNMLIFFAVSDRSFHAVEEIFGGTRVSLSGWFYASDKVIPSDVEAICQKEVGLQNPNEAIACVSPNIFVSELVATNRFYKSPQVCSSVMTVLRKNRVVSLHSFFEGLCVEYSGLLNSGSWQLAGPPNYRHYYECVGLSDKDSLIQSIISGYRSIDERCFSVVSSSIHHFMPGSYQVIHDDFPNGKEQSLDLLLFVPHKPSENPTTPKSLIKYASLVKRKAERHIGPKACLGICKDTTASRDKIHGKVKRGSRESVEEMIEIDPTISNTLYVICVQGNTQISVDYLKSGTSPFFMIAIRLART</sequence>
<dbReference type="PANTHER" id="PTHR12117">
    <property type="entry name" value="HISTONE ACETYLTRANSFERASE COMPLEX"/>
    <property type="match status" value="1"/>
</dbReference>
<dbReference type="GO" id="GO:0016301">
    <property type="term" value="F:kinase activity"/>
    <property type="evidence" value="ECO:0007669"/>
    <property type="project" value="UniProtKB-KW"/>
</dbReference>
<reference evidence="5 6" key="1">
    <citation type="submission" date="2014-04" db="EMBL/GenBank/DDBJ databases">
        <title>A new species of microsporidia sheds light on the evolution of extreme parasitism.</title>
        <authorList>
            <person name="Haag K.L."/>
            <person name="James T.Y."/>
            <person name="Larsson R."/>
            <person name="Schaer T.M."/>
            <person name="Refardt D."/>
            <person name="Pombert J.-F."/>
            <person name="Ebert D."/>
        </authorList>
    </citation>
    <scope>NUCLEOTIDE SEQUENCE [LARGE SCALE GENOMIC DNA]</scope>
    <source>
        <strain evidence="5 6">UGP3</strain>
        <tissue evidence="5">Spores</tissue>
    </source>
</reference>
<dbReference type="GO" id="GO:0006449">
    <property type="term" value="P:regulation of translational termination"/>
    <property type="evidence" value="ECO:0007669"/>
    <property type="project" value="TreeGrafter"/>
</dbReference>
<dbReference type="AlphaFoldDB" id="A0A098VP01"/>
<dbReference type="EMBL" id="JMKJ01000510">
    <property type="protein sequence ID" value="KGG50792.1"/>
    <property type="molecule type" value="Genomic_DNA"/>
</dbReference>
<dbReference type="GeneID" id="25260329"/>
<dbReference type="Pfam" id="PF13661">
    <property type="entry name" value="2OG-FeII_Oxy_4"/>
    <property type="match status" value="1"/>
</dbReference>
<dbReference type="HOGENOM" id="CLU_515881_0_0_1"/>
<comment type="caution">
    <text evidence="5">The sequence shown here is derived from an EMBL/GenBank/DDBJ whole genome shotgun (WGS) entry which is preliminary data.</text>
</comment>
<dbReference type="InterPro" id="IPR051842">
    <property type="entry name" value="uS12_prolyl_hydroxylase"/>
</dbReference>
<dbReference type="GO" id="GO:0005737">
    <property type="term" value="C:cytoplasm"/>
    <property type="evidence" value="ECO:0007669"/>
    <property type="project" value="TreeGrafter"/>
</dbReference>
<keyword evidence="5" id="KW-0418">Kinase</keyword>
<dbReference type="InterPro" id="IPR039558">
    <property type="entry name" value="TPA1/OFD1_N"/>
</dbReference>
<keyword evidence="2" id="KW-0223">Dioxygenase</keyword>
<dbReference type="OrthoDB" id="430522at2759"/>
<accession>A0A098VP01</accession>
<dbReference type="PANTHER" id="PTHR12117:SF0">
    <property type="entry name" value="PROLYL 3-HYDROXYLASE OGFOD1"/>
    <property type="match status" value="1"/>
</dbReference>
<evidence type="ECO:0000256" key="3">
    <source>
        <dbReference type="ARBA" id="ARBA00023002"/>
    </source>
</evidence>
<keyword evidence="3" id="KW-0560">Oxidoreductase</keyword>
<dbReference type="InterPro" id="IPR006620">
    <property type="entry name" value="Pro_4_hyd_alph"/>
</dbReference>
<evidence type="ECO:0000313" key="5">
    <source>
        <dbReference type="EMBL" id="KGG50792.1"/>
    </source>
</evidence>
<dbReference type="GO" id="GO:0031418">
    <property type="term" value="F:L-ascorbic acid binding"/>
    <property type="evidence" value="ECO:0007669"/>
    <property type="project" value="InterPro"/>
</dbReference>
<dbReference type="RefSeq" id="XP_013237239.1">
    <property type="nucleotide sequence ID" value="XM_013381785.1"/>
</dbReference>
<name>A0A098VP01_9MICR</name>
<dbReference type="Proteomes" id="UP000029725">
    <property type="component" value="Unassembled WGS sequence"/>
</dbReference>
<protein>
    <submittedName>
        <fullName evidence="5">Serine/threonine kinase</fullName>
    </submittedName>
</protein>
<dbReference type="VEuPathDB" id="MicrosporidiaDB:DI09_55p90"/>
<feature type="domain" description="Prolyl 4-hydroxylase alpha subunit" evidence="4">
    <location>
        <begin position="84"/>
        <end position="259"/>
    </location>
</feature>
<gene>
    <name evidence="5" type="ORF">DI09_55p90</name>
</gene>
<proteinExistence type="predicted"/>
<keyword evidence="6" id="KW-1185">Reference proteome</keyword>
<evidence type="ECO:0000256" key="1">
    <source>
        <dbReference type="ARBA" id="ARBA00001961"/>
    </source>
</evidence>
<evidence type="ECO:0000259" key="4">
    <source>
        <dbReference type="SMART" id="SM00702"/>
    </source>
</evidence>
<organism evidence="5 6">
    <name type="scientific">Mitosporidium daphniae</name>
    <dbReference type="NCBI Taxonomy" id="1485682"/>
    <lineage>
        <taxon>Eukaryota</taxon>
        <taxon>Fungi</taxon>
        <taxon>Fungi incertae sedis</taxon>
        <taxon>Microsporidia</taxon>
        <taxon>Mitosporidium</taxon>
    </lineage>
</organism>
<dbReference type="Gene3D" id="2.60.120.620">
    <property type="entry name" value="q2cbj1_9rhob like domain"/>
    <property type="match status" value="1"/>
</dbReference>
<dbReference type="GO" id="GO:0005506">
    <property type="term" value="F:iron ion binding"/>
    <property type="evidence" value="ECO:0007669"/>
    <property type="project" value="InterPro"/>
</dbReference>